<dbReference type="Proteomes" id="UP000317238">
    <property type="component" value="Unassembled WGS sequence"/>
</dbReference>
<feature type="transmembrane region" description="Helical" evidence="1">
    <location>
        <begin position="152"/>
        <end position="172"/>
    </location>
</feature>
<accession>A0A5C5YBX4</accession>
<evidence type="ECO:0000313" key="2">
    <source>
        <dbReference type="EMBL" id="TWT72594.1"/>
    </source>
</evidence>
<reference evidence="2 3" key="1">
    <citation type="submission" date="2019-02" db="EMBL/GenBank/DDBJ databases">
        <title>Deep-cultivation of Planctomycetes and their phenomic and genomic characterization uncovers novel biology.</title>
        <authorList>
            <person name="Wiegand S."/>
            <person name="Jogler M."/>
            <person name="Boedeker C."/>
            <person name="Pinto D."/>
            <person name="Vollmers J."/>
            <person name="Rivas-Marin E."/>
            <person name="Kohn T."/>
            <person name="Peeters S.H."/>
            <person name="Heuer A."/>
            <person name="Rast P."/>
            <person name="Oberbeckmann S."/>
            <person name="Bunk B."/>
            <person name="Jeske O."/>
            <person name="Meyerdierks A."/>
            <person name="Storesund J.E."/>
            <person name="Kallscheuer N."/>
            <person name="Luecker S."/>
            <person name="Lage O.M."/>
            <person name="Pohl T."/>
            <person name="Merkel B.J."/>
            <person name="Hornburger P."/>
            <person name="Mueller R.-W."/>
            <person name="Bruemmer F."/>
            <person name="Labrenz M."/>
            <person name="Spormann A.M."/>
            <person name="Op Den Camp H."/>
            <person name="Overmann J."/>
            <person name="Amann R."/>
            <person name="Jetten M.S.M."/>
            <person name="Mascher T."/>
            <person name="Medema M.H."/>
            <person name="Devos D.P."/>
            <person name="Kaster A.-K."/>
            <person name="Ovreas L."/>
            <person name="Rohde M."/>
            <person name="Galperin M.Y."/>
            <person name="Jogler C."/>
        </authorList>
    </citation>
    <scope>NUCLEOTIDE SEQUENCE [LARGE SCALE GENOMIC DNA]</scope>
    <source>
        <strain evidence="2 3">Pan14r</strain>
    </source>
</reference>
<protein>
    <submittedName>
        <fullName evidence="2">Uncharacterized protein</fullName>
    </submittedName>
</protein>
<organism evidence="2 3">
    <name type="scientific">Crateriforma conspicua</name>
    <dbReference type="NCBI Taxonomy" id="2527996"/>
    <lineage>
        <taxon>Bacteria</taxon>
        <taxon>Pseudomonadati</taxon>
        <taxon>Planctomycetota</taxon>
        <taxon>Planctomycetia</taxon>
        <taxon>Planctomycetales</taxon>
        <taxon>Planctomycetaceae</taxon>
        <taxon>Crateriforma</taxon>
    </lineage>
</organism>
<keyword evidence="1" id="KW-1133">Transmembrane helix</keyword>
<dbReference type="AlphaFoldDB" id="A0A5C5YBX4"/>
<sequence length="202" mass="22464">MLASEIHQQMRREEGNVPTKHRNSCVWLDDKQSVATSDTAFCFCVIGWMRGVVVTTVPDQSSFSWLAMTAPNPYATPSSPPASSAIDTGTRCPVCNGALSRLRLVLPFSRCPTRHRRIRLRNSTRASFLSTLAAIGCFISLLQFEVTPDTNGWVFGIHALVFISLGTFWFHLYGEPALTGWIGNASREKLAQERDKFRTGLP</sequence>
<name>A0A5C5YBX4_9PLAN</name>
<proteinExistence type="predicted"/>
<dbReference type="RefSeq" id="WP_197203997.1">
    <property type="nucleotide sequence ID" value="NZ_SJPL01000001.1"/>
</dbReference>
<evidence type="ECO:0000313" key="3">
    <source>
        <dbReference type="Proteomes" id="UP000317238"/>
    </source>
</evidence>
<feature type="transmembrane region" description="Helical" evidence="1">
    <location>
        <begin position="126"/>
        <end position="146"/>
    </location>
</feature>
<gene>
    <name evidence="2" type="ORF">Pan14r_49140</name>
</gene>
<comment type="caution">
    <text evidence="2">The sequence shown here is derived from an EMBL/GenBank/DDBJ whole genome shotgun (WGS) entry which is preliminary data.</text>
</comment>
<keyword evidence="1" id="KW-0472">Membrane</keyword>
<keyword evidence="1" id="KW-0812">Transmembrane</keyword>
<evidence type="ECO:0000256" key="1">
    <source>
        <dbReference type="SAM" id="Phobius"/>
    </source>
</evidence>
<keyword evidence="3" id="KW-1185">Reference proteome</keyword>
<dbReference type="EMBL" id="SJPL01000001">
    <property type="protein sequence ID" value="TWT72594.1"/>
    <property type="molecule type" value="Genomic_DNA"/>
</dbReference>